<feature type="signal peptide" evidence="2">
    <location>
        <begin position="1"/>
        <end position="21"/>
    </location>
</feature>
<keyword evidence="2" id="KW-0732">Signal</keyword>
<reference evidence="3" key="2">
    <citation type="submission" date="2017-05" db="UniProtKB">
        <authorList>
            <consortium name="EnsemblMetazoa"/>
        </authorList>
    </citation>
    <scope>IDENTIFICATION</scope>
</reference>
<evidence type="ECO:0000256" key="1">
    <source>
        <dbReference type="SAM" id="Phobius"/>
    </source>
</evidence>
<keyword evidence="4" id="KW-1185">Reference proteome</keyword>
<evidence type="ECO:0000313" key="3">
    <source>
        <dbReference type="EnsemblMetazoa" id="Aqu2.1.35762_001"/>
    </source>
</evidence>
<name>A0A1X7V8C4_AMPQE</name>
<gene>
    <name evidence="3" type="primary">109581085</name>
</gene>
<protein>
    <submittedName>
        <fullName evidence="3">Uncharacterized protein</fullName>
    </submittedName>
</protein>
<dbReference type="Proteomes" id="UP000007879">
    <property type="component" value="Unassembled WGS sequence"/>
</dbReference>
<keyword evidence="1" id="KW-0472">Membrane</keyword>
<reference evidence="4" key="1">
    <citation type="journal article" date="2010" name="Nature">
        <title>The Amphimedon queenslandica genome and the evolution of animal complexity.</title>
        <authorList>
            <person name="Srivastava M."/>
            <person name="Simakov O."/>
            <person name="Chapman J."/>
            <person name="Fahey B."/>
            <person name="Gauthier M.E."/>
            <person name="Mitros T."/>
            <person name="Richards G.S."/>
            <person name="Conaco C."/>
            <person name="Dacre M."/>
            <person name="Hellsten U."/>
            <person name="Larroux C."/>
            <person name="Putnam N.H."/>
            <person name="Stanke M."/>
            <person name="Adamska M."/>
            <person name="Darling A."/>
            <person name="Degnan S.M."/>
            <person name="Oakley T.H."/>
            <person name="Plachetzki D.C."/>
            <person name="Zhai Y."/>
            <person name="Adamski M."/>
            <person name="Calcino A."/>
            <person name="Cummins S.F."/>
            <person name="Goodstein D.M."/>
            <person name="Harris C."/>
            <person name="Jackson D.J."/>
            <person name="Leys S.P."/>
            <person name="Shu S."/>
            <person name="Woodcroft B.J."/>
            <person name="Vervoort M."/>
            <person name="Kosik K.S."/>
            <person name="Manning G."/>
            <person name="Degnan B.M."/>
            <person name="Rokhsar D.S."/>
        </authorList>
    </citation>
    <scope>NUCLEOTIDE SEQUENCE [LARGE SCALE GENOMIC DNA]</scope>
</reference>
<proteinExistence type="predicted"/>
<dbReference type="OrthoDB" id="10674171at2759"/>
<dbReference type="KEGG" id="aqu:109581085"/>
<keyword evidence="1" id="KW-0812">Transmembrane</keyword>
<feature type="transmembrane region" description="Helical" evidence="1">
    <location>
        <begin position="442"/>
        <end position="470"/>
    </location>
</feature>
<sequence length="565" mass="62494">MMLPDCLLLLAIIGNILNVKGQEPVCANFMDQSLVTQRAQEIGNNLVGGYLSNELRMLQEYEFDCITNITSLFLGIDVRIATDTRTLFPSIQIFRRNSVNFNQLDLIDGSERVIYYSTSNVSTTGLFEYALNPPMSITHRDLLAVSQPLEERSVVRLYYVNGVSSNSESLSFGSKSVTLNPTTTNQSILIYPVLTDRNCLISNLINTSFVIENSLGIHESQIFTGGRQYLYPEMIFSCNRSVVKWIYAGTIVESSDGQQPELQIWRKINSEYVKVGSSLVNANTVIGTNLYEFVPRTPLQFQESDIFGVHIPPSHQSQIRLHEQVGTGPKNIIISTSNALSQINASDLMKPIYNNIPLITAEIGLDQPTATPMTVRISSGFYASSVSDSVSAFNTMSISKNVPATSTISSVLISSATMPVSSVNPSNTVYATTLCSSTSVCVLVAVSVVLFLILVVTVMIIFNIFFILIWKRRKIASGKSTSKSLGCNDLTNATLQEETSIENSLDDLSLYNNPLYMSNVNNNQQLSVIHRENQDIATERNLSYISNTCSTNNDELYYSTVVNKE</sequence>
<dbReference type="AlphaFoldDB" id="A0A1X7V8C4"/>
<organism evidence="3">
    <name type="scientific">Amphimedon queenslandica</name>
    <name type="common">Sponge</name>
    <dbReference type="NCBI Taxonomy" id="400682"/>
    <lineage>
        <taxon>Eukaryota</taxon>
        <taxon>Metazoa</taxon>
        <taxon>Porifera</taxon>
        <taxon>Demospongiae</taxon>
        <taxon>Heteroscleromorpha</taxon>
        <taxon>Haplosclerida</taxon>
        <taxon>Niphatidae</taxon>
        <taxon>Amphimedon</taxon>
    </lineage>
</organism>
<evidence type="ECO:0000256" key="2">
    <source>
        <dbReference type="SAM" id="SignalP"/>
    </source>
</evidence>
<dbReference type="EnsemblMetazoa" id="Aqu2.1.35762_001">
    <property type="protein sequence ID" value="Aqu2.1.35762_001"/>
    <property type="gene ID" value="Aqu2.1.35762"/>
</dbReference>
<feature type="chain" id="PRO_5013005182" evidence="2">
    <location>
        <begin position="22"/>
        <end position="565"/>
    </location>
</feature>
<keyword evidence="1" id="KW-1133">Transmembrane helix</keyword>
<accession>A0A1X7V8C4</accession>
<evidence type="ECO:0000313" key="4">
    <source>
        <dbReference type="Proteomes" id="UP000007879"/>
    </source>
</evidence>
<dbReference type="InParanoid" id="A0A1X7V8C4"/>
<dbReference type="EnsemblMetazoa" id="XM_019994859.1">
    <property type="protein sequence ID" value="XP_019850418.1"/>
    <property type="gene ID" value="LOC109581085"/>
</dbReference>